<keyword evidence="1" id="KW-1133">Transmembrane helix</keyword>
<feature type="domain" description="Sulfatase N-terminal" evidence="2">
    <location>
        <begin position="327"/>
        <end position="643"/>
    </location>
</feature>
<evidence type="ECO:0000259" key="2">
    <source>
        <dbReference type="Pfam" id="PF00884"/>
    </source>
</evidence>
<comment type="caution">
    <text evidence="3">The sequence shown here is derived from an EMBL/GenBank/DDBJ whole genome shotgun (WGS) entry which is preliminary data.</text>
</comment>
<proteinExistence type="predicted"/>
<keyword evidence="4" id="KW-1185">Reference proteome</keyword>
<dbReference type="InterPro" id="IPR017850">
    <property type="entry name" value="Alkaline_phosphatase_core_sf"/>
</dbReference>
<dbReference type="SUPFAM" id="SSF53649">
    <property type="entry name" value="Alkaline phosphatase-like"/>
    <property type="match status" value="1"/>
</dbReference>
<evidence type="ECO:0000256" key="1">
    <source>
        <dbReference type="SAM" id="Phobius"/>
    </source>
</evidence>
<reference evidence="3" key="1">
    <citation type="submission" date="2023-07" db="EMBL/GenBank/DDBJ databases">
        <title>Between Cages and Wild: Unraveling the Impact of Captivity on Animal Microbiomes and Antimicrobial Resistance.</title>
        <authorList>
            <person name="Schmartz G.P."/>
            <person name="Rehner J."/>
            <person name="Schuff M.J."/>
            <person name="Becker S.L."/>
            <person name="Kravczyk M."/>
            <person name="Gurevich A."/>
            <person name="Francke R."/>
            <person name="Mueller R."/>
            <person name="Keller V."/>
            <person name="Keller A."/>
        </authorList>
    </citation>
    <scope>NUCLEOTIDE SEQUENCE</scope>
    <source>
        <strain evidence="3">S12M_St_49</strain>
    </source>
</reference>
<feature type="transmembrane region" description="Helical" evidence="1">
    <location>
        <begin position="207"/>
        <end position="227"/>
    </location>
</feature>
<sequence>MARKNILLKRLALVAFDVVACLILALTTLPVMTNTASAYVDPSVMTYTIQALAGVAVALSAVLGVAFRRTRKKLVKLLGIDENAGKEVDATWCRIDENGNPVQEEGQPEYEEAKKKALFIKKEKAAKKEDKGLKPKWFRRLILSLIVVAFGGFTLGIVAPYEIVAGAGNSLSFTLSDIAAPMAIATAIVVVAVAFVLSLFRGKVFTFLLAIAFAFSLCLYAQAMFMNTGLPIADGREVDFWGDYGNMMIMSAIVWAVLIVGLVALSFWNRARFQFIAAALSIVIIFVQAVGVGSLFANQDSNRSYSDELGPVQVSEDGMNEVASKNNVIMLVLDNFDIKTMDTVMQQFPDALSEWTGFTYFHNTAGVMIPTNNAIPYLLTGVTPEDGEDLVNYRETRYSRSTYLKELHDSNYSVGIYTPDLQTNSMSEAEKKELIASNTMNIHPLSSMTVNTESAVKELLRASLYRDMPWVAKARFRFYTDDINKAVVAYSSDGSPADTLHVTDDLRYYQNLQSNPLTIDDRGYNGAYRFIHLNGDHIPYTLNENVEPVAEGESDELTQARAAIKIVDEYIKQLKELGVYDDATIIITADHGDWHSRATREEFTYSTNPIMFVKKSGSNSGLTVSDAAVSQSQLQATILAAMGQDYSKYGKTLLEDDPSIDNRTFYMIQSDGHYSYEMWKYLITGEATDFSNWSYTGITMTGGKS</sequence>
<protein>
    <recommendedName>
        <fullName evidence="2">Sulfatase N-terminal domain-containing protein</fullName>
    </recommendedName>
</protein>
<evidence type="ECO:0000313" key="4">
    <source>
        <dbReference type="Proteomes" id="UP001168575"/>
    </source>
</evidence>
<feature type="transmembrane region" description="Helical" evidence="1">
    <location>
        <begin position="137"/>
        <end position="158"/>
    </location>
</feature>
<keyword evidence="1" id="KW-0472">Membrane</keyword>
<dbReference type="InterPro" id="IPR000917">
    <property type="entry name" value="Sulfatase_N"/>
</dbReference>
<dbReference type="Gene3D" id="3.40.720.10">
    <property type="entry name" value="Alkaline Phosphatase, subunit A"/>
    <property type="match status" value="1"/>
</dbReference>
<feature type="transmembrane region" description="Helical" evidence="1">
    <location>
        <begin position="275"/>
        <end position="297"/>
    </location>
</feature>
<accession>A0AA43UAS6</accession>
<feature type="transmembrane region" description="Helical" evidence="1">
    <location>
        <begin position="178"/>
        <end position="200"/>
    </location>
</feature>
<evidence type="ECO:0000313" key="3">
    <source>
        <dbReference type="EMBL" id="MDO4841242.1"/>
    </source>
</evidence>
<dbReference type="Proteomes" id="UP001168575">
    <property type="component" value="Unassembled WGS sequence"/>
</dbReference>
<dbReference type="EMBL" id="JAUMVS010000007">
    <property type="protein sequence ID" value="MDO4841242.1"/>
    <property type="molecule type" value="Genomic_DNA"/>
</dbReference>
<keyword evidence="1" id="KW-0812">Transmembrane</keyword>
<feature type="transmembrane region" description="Helical" evidence="1">
    <location>
        <begin position="44"/>
        <end position="67"/>
    </location>
</feature>
<dbReference type="AlphaFoldDB" id="A0AA43UAS6"/>
<feature type="transmembrane region" description="Helical" evidence="1">
    <location>
        <begin position="247"/>
        <end position="268"/>
    </location>
</feature>
<dbReference type="Pfam" id="PF00884">
    <property type="entry name" value="Sulfatase"/>
    <property type="match status" value="1"/>
</dbReference>
<name>A0AA43UAS6_9ACTN</name>
<organism evidence="3 4">
    <name type="scientific">Phoenicibacter congonensis</name>
    <dbReference type="NCBI Taxonomy" id="1944646"/>
    <lineage>
        <taxon>Bacteria</taxon>
        <taxon>Bacillati</taxon>
        <taxon>Actinomycetota</taxon>
        <taxon>Coriobacteriia</taxon>
        <taxon>Eggerthellales</taxon>
        <taxon>Eggerthellaceae</taxon>
        <taxon>Phoenicibacter</taxon>
    </lineage>
</organism>
<gene>
    <name evidence="3" type="ORF">Q3982_01000</name>
</gene>
<feature type="transmembrane region" description="Helical" evidence="1">
    <location>
        <begin position="12"/>
        <end position="32"/>
    </location>
</feature>